<comment type="caution">
    <text evidence="1">The sequence shown here is derived from an EMBL/GenBank/DDBJ whole genome shotgun (WGS) entry which is preliminary data.</text>
</comment>
<dbReference type="AlphaFoldDB" id="A0A444Y934"/>
<gene>
    <name evidence="1" type="ORF">Ahy_B07g086166</name>
</gene>
<reference evidence="1 2" key="1">
    <citation type="submission" date="2019-01" db="EMBL/GenBank/DDBJ databases">
        <title>Sequencing of cultivated peanut Arachis hypogaea provides insights into genome evolution and oil improvement.</title>
        <authorList>
            <person name="Chen X."/>
        </authorList>
    </citation>
    <scope>NUCLEOTIDE SEQUENCE [LARGE SCALE GENOMIC DNA]</scope>
    <source>
        <strain evidence="2">cv. Fuhuasheng</strain>
        <tissue evidence="1">Leaves</tissue>
    </source>
</reference>
<dbReference type="PROSITE" id="PS51257">
    <property type="entry name" value="PROKAR_LIPOPROTEIN"/>
    <property type="match status" value="1"/>
</dbReference>
<dbReference type="EMBL" id="SDMP01000017">
    <property type="protein sequence ID" value="RYQ98460.1"/>
    <property type="molecule type" value="Genomic_DNA"/>
</dbReference>
<accession>A0A444Y934</accession>
<name>A0A444Y934_ARAHY</name>
<evidence type="ECO:0000313" key="2">
    <source>
        <dbReference type="Proteomes" id="UP000289738"/>
    </source>
</evidence>
<organism evidence="1 2">
    <name type="scientific">Arachis hypogaea</name>
    <name type="common">Peanut</name>
    <dbReference type="NCBI Taxonomy" id="3818"/>
    <lineage>
        <taxon>Eukaryota</taxon>
        <taxon>Viridiplantae</taxon>
        <taxon>Streptophyta</taxon>
        <taxon>Embryophyta</taxon>
        <taxon>Tracheophyta</taxon>
        <taxon>Spermatophyta</taxon>
        <taxon>Magnoliopsida</taxon>
        <taxon>eudicotyledons</taxon>
        <taxon>Gunneridae</taxon>
        <taxon>Pentapetalae</taxon>
        <taxon>rosids</taxon>
        <taxon>fabids</taxon>
        <taxon>Fabales</taxon>
        <taxon>Fabaceae</taxon>
        <taxon>Papilionoideae</taxon>
        <taxon>50 kb inversion clade</taxon>
        <taxon>dalbergioids sensu lato</taxon>
        <taxon>Dalbergieae</taxon>
        <taxon>Pterocarpus clade</taxon>
        <taxon>Arachis</taxon>
    </lineage>
</organism>
<sequence>MVKVRTPALLGTSWWTPQLVLASMPMASMVGSTSCLL</sequence>
<keyword evidence="2" id="KW-1185">Reference proteome</keyword>
<dbReference type="Proteomes" id="UP000289738">
    <property type="component" value="Chromosome B07"/>
</dbReference>
<evidence type="ECO:0000313" key="1">
    <source>
        <dbReference type="EMBL" id="RYQ98460.1"/>
    </source>
</evidence>
<protein>
    <submittedName>
        <fullName evidence="1">Uncharacterized protein</fullName>
    </submittedName>
</protein>
<proteinExistence type="predicted"/>